<name>A0A2M7BSU9_9BACT</name>
<reference evidence="2" key="1">
    <citation type="submission" date="2017-09" db="EMBL/GenBank/DDBJ databases">
        <title>Depth-based differentiation of microbial function through sediment-hosted aquifers and enrichment of novel symbionts in the deep terrestrial subsurface.</title>
        <authorList>
            <person name="Probst A.J."/>
            <person name="Ladd B."/>
            <person name="Jarett J.K."/>
            <person name="Geller-Mcgrath D.E."/>
            <person name="Sieber C.M.K."/>
            <person name="Emerson J.B."/>
            <person name="Anantharaman K."/>
            <person name="Thomas B.C."/>
            <person name="Malmstrom R."/>
            <person name="Stieglmeier M."/>
            <person name="Klingl A."/>
            <person name="Woyke T."/>
            <person name="Ryan C.M."/>
            <person name="Banfield J.F."/>
        </authorList>
    </citation>
    <scope>NUCLEOTIDE SEQUENCE [LARGE SCALE GENOMIC DNA]</scope>
</reference>
<gene>
    <name evidence="1" type="ORF">COS52_01955</name>
</gene>
<dbReference type="Gene3D" id="1.10.1270.10">
    <property type="entry name" value="TrpR-like"/>
    <property type="match status" value="1"/>
</dbReference>
<dbReference type="PANTHER" id="PTHR40080:SF1">
    <property type="entry name" value="TRPR-LIKE PROTEIN YERC_YECD"/>
    <property type="match status" value="1"/>
</dbReference>
<evidence type="ECO:0000313" key="1">
    <source>
        <dbReference type="EMBL" id="PIV08579.1"/>
    </source>
</evidence>
<dbReference type="NCBIfam" id="TIGR02531">
    <property type="entry name" value="yecD_yerC"/>
    <property type="match status" value="1"/>
</dbReference>
<dbReference type="Proteomes" id="UP000230119">
    <property type="component" value="Unassembled WGS sequence"/>
</dbReference>
<dbReference type="Pfam" id="PF01371">
    <property type="entry name" value="Trp_repressor"/>
    <property type="match status" value="1"/>
</dbReference>
<dbReference type="InterPro" id="IPR000831">
    <property type="entry name" value="Trp_repress"/>
</dbReference>
<dbReference type="InterPro" id="IPR010921">
    <property type="entry name" value="Trp_repressor/repl_initiator"/>
</dbReference>
<protein>
    <submittedName>
        <fullName evidence="1">DNA-binding transcriptional regulator</fullName>
    </submittedName>
</protein>
<sequence>MPNIRKSVSTEFQNKEKYQPKNEREMLLVKALTCLKTEKEVISLLRDMLTLAEIEEFANRLTIAKLLTKGLSYLEIAKQVGTSTTTVTRVAHWLYNGCGGYSSVLNKILKA</sequence>
<dbReference type="PANTHER" id="PTHR40080">
    <property type="entry name" value="LMO1763 PROTEIN"/>
    <property type="match status" value="1"/>
</dbReference>
<comment type="caution">
    <text evidence="1">The sequence shown here is derived from an EMBL/GenBank/DDBJ whole genome shotgun (WGS) entry which is preliminary data.</text>
</comment>
<dbReference type="InterPro" id="IPR038116">
    <property type="entry name" value="TrpR-like_sf"/>
</dbReference>
<dbReference type="EMBL" id="PEVA01000081">
    <property type="protein sequence ID" value="PIV08579.1"/>
    <property type="molecule type" value="Genomic_DNA"/>
</dbReference>
<dbReference type="GO" id="GO:0043565">
    <property type="term" value="F:sequence-specific DNA binding"/>
    <property type="evidence" value="ECO:0007669"/>
    <property type="project" value="InterPro"/>
</dbReference>
<keyword evidence="1" id="KW-0238">DNA-binding</keyword>
<evidence type="ECO:0000313" key="2">
    <source>
        <dbReference type="Proteomes" id="UP000230119"/>
    </source>
</evidence>
<dbReference type="GO" id="GO:0003700">
    <property type="term" value="F:DNA-binding transcription factor activity"/>
    <property type="evidence" value="ECO:0007669"/>
    <property type="project" value="InterPro"/>
</dbReference>
<dbReference type="AlphaFoldDB" id="A0A2M7BSU9"/>
<proteinExistence type="predicted"/>
<dbReference type="SUPFAM" id="SSF48295">
    <property type="entry name" value="TrpR-like"/>
    <property type="match status" value="1"/>
</dbReference>
<dbReference type="PIRSF" id="PIRSF012508">
    <property type="entry name" value="YerC"/>
    <property type="match status" value="1"/>
</dbReference>
<accession>A0A2M7BSU9</accession>
<dbReference type="InterPro" id="IPR013368">
    <property type="entry name" value="YecD_YerC"/>
</dbReference>
<organism evidence="1 2">
    <name type="scientific">Candidatus Roizmanbacteria bacterium CG03_land_8_20_14_0_80_39_12</name>
    <dbReference type="NCBI Taxonomy" id="1974847"/>
    <lineage>
        <taxon>Bacteria</taxon>
        <taxon>Candidatus Roizmaniibacteriota</taxon>
    </lineage>
</organism>